<evidence type="ECO:0000313" key="3">
    <source>
        <dbReference type="EMBL" id="SUB96642.1"/>
    </source>
</evidence>
<feature type="region of interest" description="Disordered" evidence="1">
    <location>
        <begin position="1"/>
        <end position="29"/>
    </location>
</feature>
<comment type="caution">
    <text evidence="3">The sequence shown here is derived from an EMBL/GenBank/DDBJ whole genome shotgun (WGS) entry which is preliminary data.</text>
</comment>
<evidence type="ECO:0000256" key="2">
    <source>
        <dbReference type="SAM" id="Phobius"/>
    </source>
</evidence>
<evidence type="ECO:0008006" key="5">
    <source>
        <dbReference type="Google" id="ProtNLM"/>
    </source>
</evidence>
<dbReference type="GeneID" id="93537336"/>
<reference evidence="3 4" key="1">
    <citation type="submission" date="2018-06" db="EMBL/GenBank/DDBJ databases">
        <authorList>
            <consortium name="Pathogen Informatics"/>
            <person name="Doyle S."/>
        </authorList>
    </citation>
    <scope>NUCLEOTIDE SEQUENCE [LARGE SCALE GENOMIC DNA]</scope>
    <source>
        <strain evidence="3 4">NCTC13063</strain>
    </source>
</reference>
<dbReference type="EMBL" id="UGTJ01000002">
    <property type="protein sequence ID" value="SUB96642.1"/>
    <property type="molecule type" value="Genomic_DNA"/>
</dbReference>
<feature type="transmembrane region" description="Helical" evidence="2">
    <location>
        <begin position="66"/>
        <end position="84"/>
    </location>
</feature>
<feature type="compositionally biased region" description="Polar residues" evidence="1">
    <location>
        <begin position="9"/>
        <end position="19"/>
    </location>
</feature>
<keyword evidence="2" id="KW-1133">Transmembrane helix</keyword>
<proteinExistence type="predicted"/>
<organism evidence="3 4">
    <name type="scientific">Segatella buccae</name>
    <dbReference type="NCBI Taxonomy" id="28126"/>
    <lineage>
        <taxon>Bacteria</taxon>
        <taxon>Pseudomonadati</taxon>
        <taxon>Bacteroidota</taxon>
        <taxon>Bacteroidia</taxon>
        <taxon>Bacteroidales</taxon>
        <taxon>Prevotellaceae</taxon>
        <taxon>Segatella</taxon>
    </lineage>
</organism>
<protein>
    <recommendedName>
        <fullName evidence="5">Mechanosensitive ion channel protein MscS</fullName>
    </recommendedName>
</protein>
<feature type="transmembrane region" description="Helical" evidence="2">
    <location>
        <begin position="42"/>
        <end position="60"/>
    </location>
</feature>
<name>A0AAQ1ZLP7_9BACT</name>
<dbReference type="RefSeq" id="WP_004343040.1">
    <property type="nucleotide sequence ID" value="NZ_CALLWX010000003.1"/>
</dbReference>
<dbReference type="Proteomes" id="UP000255283">
    <property type="component" value="Unassembled WGS sequence"/>
</dbReference>
<evidence type="ECO:0000313" key="4">
    <source>
        <dbReference type="Proteomes" id="UP000255283"/>
    </source>
</evidence>
<evidence type="ECO:0000256" key="1">
    <source>
        <dbReference type="SAM" id="MobiDB-lite"/>
    </source>
</evidence>
<keyword evidence="2" id="KW-0472">Membrane</keyword>
<gene>
    <name evidence="3" type="ORF">NCTC13063_02410</name>
</gene>
<keyword evidence="2" id="KW-0812">Transmembrane</keyword>
<accession>A0AAQ1ZLP7</accession>
<dbReference type="AlphaFoldDB" id="A0AAQ1ZLP7"/>
<sequence length="89" mass="10304">MTEKEKHNGQTAEKSQESTAVRPHHRQQRYSEPDQFYKLRNILNIIFIVTALVGIALYLLTTYRSAAVITMIVGVVIKFVEATLRMIRR</sequence>